<evidence type="ECO:0000256" key="1">
    <source>
        <dbReference type="SAM" id="MobiDB-lite"/>
    </source>
</evidence>
<dbReference type="EMBL" id="SDHX01000002">
    <property type="protein sequence ID" value="RXK53912.1"/>
    <property type="molecule type" value="Genomic_DNA"/>
</dbReference>
<feature type="compositionally biased region" description="Low complexity" evidence="1">
    <location>
        <begin position="294"/>
        <end position="312"/>
    </location>
</feature>
<evidence type="ECO:0000313" key="3">
    <source>
        <dbReference type="EMBL" id="RXK53912.1"/>
    </source>
</evidence>
<dbReference type="AlphaFoldDB" id="A0A4Q1C609"/>
<keyword evidence="4" id="KW-1185">Reference proteome</keyword>
<sequence length="312" mass="33862">MNCQRVQDNFIDYQDGTLPPDESATLRAHLASCPTCQREWSALQEMTRKLDALPAVEEPSPRLREQFYAMLETHQQEADSVSPFALARSRLDRFFAALLPSTPPLQFAGAVAVLALGLFAGARFLQTPVPTPVPTATTAASKADAERLAKLEQELADQKTLMNDMGSLVAASLLQQKSTSERLQTVLATMDLKSPDRRVLTDLVGALALDPSVNVRLSAVEALAQHADEEVVRQGLLASLPRESSPLVQVAMIELLTSVRETAAAPLFEQLSRDEAADKTVRDSARRGLAVLRTPSPTDTLNNNNPSNPNVS</sequence>
<accession>A0A4Q1C609</accession>
<name>A0A4Q1C609_9BACT</name>
<dbReference type="OrthoDB" id="2679416at2"/>
<feature type="domain" description="Putative zinc-finger" evidence="2">
    <location>
        <begin position="3"/>
        <end position="37"/>
    </location>
</feature>
<dbReference type="Gene3D" id="1.10.10.1320">
    <property type="entry name" value="Anti-sigma factor, zinc-finger domain"/>
    <property type="match status" value="1"/>
</dbReference>
<dbReference type="InterPro" id="IPR041916">
    <property type="entry name" value="Anti_sigma_zinc_sf"/>
</dbReference>
<reference evidence="3 4" key="1">
    <citation type="submission" date="2019-01" db="EMBL/GenBank/DDBJ databases">
        <title>Lacunisphaera sp. strain TWA-58.</title>
        <authorList>
            <person name="Chen W.-M."/>
        </authorList>
    </citation>
    <scope>NUCLEOTIDE SEQUENCE [LARGE SCALE GENOMIC DNA]</scope>
    <source>
        <strain evidence="3 4">TWA-58</strain>
    </source>
</reference>
<dbReference type="InterPro" id="IPR027383">
    <property type="entry name" value="Znf_put"/>
</dbReference>
<dbReference type="RefSeq" id="WP_129049944.1">
    <property type="nucleotide sequence ID" value="NZ_SDHX01000002.1"/>
</dbReference>
<feature type="region of interest" description="Disordered" evidence="1">
    <location>
        <begin position="275"/>
        <end position="312"/>
    </location>
</feature>
<evidence type="ECO:0000259" key="2">
    <source>
        <dbReference type="Pfam" id="PF13490"/>
    </source>
</evidence>
<protein>
    <recommendedName>
        <fullName evidence="2">Putative zinc-finger domain-containing protein</fullName>
    </recommendedName>
</protein>
<dbReference type="Gene3D" id="1.25.10.10">
    <property type="entry name" value="Leucine-rich Repeat Variant"/>
    <property type="match status" value="1"/>
</dbReference>
<evidence type="ECO:0000313" key="4">
    <source>
        <dbReference type="Proteomes" id="UP000290218"/>
    </source>
</evidence>
<feature type="compositionally biased region" description="Basic and acidic residues" evidence="1">
    <location>
        <begin position="275"/>
        <end position="286"/>
    </location>
</feature>
<proteinExistence type="predicted"/>
<dbReference type="InterPro" id="IPR011989">
    <property type="entry name" value="ARM-like"/>
</dbReference>
<dbReference type="Pfam" id="PF13490">
    <property type="entry name" value="zf-HC2"/>
    <property type="match status" value="1"/>
</dbReference>
<dbReference type="InterPro" id="IPR016024">
    <property type="entry name" value="ARM-type_fold"/>
</dbReference>
<organism evidence="3 4">
    <name type="scientific">Oleiharenicola lentus</name>
    <dbReference type="NCBI Taxonomy" id="2508720"/>
    <lineage>
        <taxon>Bacteria</taxon>
        <taxon>Pseudomonadati</taxon>
        <taxon>Verrucomicrobiota</taxon>
        <taxon>Opitutia</taxon>
        <taxon>Opitutales</taxon>
        <taxon>Opitutaceae</taxon>
        <taxon>Oleiharenicola</taxon>
    </lineage>
</organism>
<dbReference type="SUPFAM" id="SSF48371">
    <property type="entry name" value="ARM repeat"/>
    <property type="match status" value="1"/>
</dbReference>
<comment type="caution">
    <text evidence="3">The sequence shown here is derived from an EMBL/GenBank/DDBJ whole genome shotgun (WGS) entry which is preliminary data.</text>
</comment>
<gene>
    <name evidence="3" type="ORF">ESB00_19375</name>
</gene>
<dbReference type="Proteomes" id="UP000290218">
    <property type="component" value="Unassembled WGS sequence"/>
</dbReference>